<dbReference type="Gene3D" id="3.40.630.10">
    <property type="entry name" value="Zn peptidases"/>
    <property type="match status" value="1"/>
</dbReference>
<dbReference type="GO" id="GO:0046872">
    <property type="term" value="F:metal ion binding"/>
    <property type="evidence" value="ECO:0007669"/>
    <property type="project" value="UniProtKB-KW"/>
</dbReference>
<dbReference type="SUPFAM" id="SSF55031">
    <property type="entry name" value="Bacterial exopeptidase dimerisation domain"/>
    <property type="match status" value="1"/>
</dbReference>
<feature type="region of interest" description="Disordered" evidence="3">
    <location>
        <begin position="255"/>
        <end position="283"/>
    </location>
</feature>
<accession>A0A7C4GDU0</accession>
<evidence type="ECO:0000256" key="3">
    <source>
        <dbReference type="SAM" id="MobiDB-lite"/>
    </source>
</evidence>
<keyword evidence="2 5" id="KW-0378">Hydrolase</keyword>
<organism evidence="5">
    <name type="scientific">candidate division WOR-3 bacterium</name>
    <dbReference type="NCBI Taxonomy" id="2052148"/>
    <lineage>
        <taxon>Bacteria</taxon>
        <taxon>Bacteria division WOR-3</taxon>
    </lineage>
</organism>
<dbReference type="GO" id="GO:0016787">
    <property type="term" value="F:hydrolase activity"/>
    <property type="evidence" value="ECO:0007669"/>
    <property type="project" value="UniProtKB-KW"/>
</dbReference>
<comment type="caution">
    <text evidence="5">The sequence shown here is derived from an EMBL/GenBank/DDBJ whole genome shotgun (WGS) entry which is preliminary data.</text>
</comment>
<sequence>MWNAEVFGRICTRIDQLEPEMVEMQRRLVALPALCPRSGGEGEKARVDYLKGVLEGWGLKVEEFRAPDPEAPCGFRPSLVARLAGRGQKPTLWIMTHLDIVPPGPAELWDSDPFVARVESGRIYGRGTEDNQQEMVASLFAVKALLDLRLTPEADVALMLVADEETGSALGAEWLLANHQLCGRDDLVVVPDAGNTEGTMLEVAEKSIAWVKFTTLGRQTHGSTPHHGNNAHRAGANLLLRLDRVLHEKYAAQDGLFSPPASSTEMVSAEKGMHSPDSNSNHR</sequence>
<dbReference type="InterPro" id="IPR002933">
    <property type="entry name" value="Peptidase_M20"/>
</dbReference>
<dbReference type="InterPro" id="IPR050072">
    <property type="entry name" value="Peptidase_M20A"/>
</dbReference>
<gene>
    <name evidence="5" type="ORF">ENS41_07475</name>
</gene>
<dbReference type="SUPFAM" id="SSF53187">
    <property type="entry name" value="Zn-dependent exopeptidases"/>
    <property type="match status" value="1"/>
</dbReference>
<protein>
    <submittedName>
        <fullName evidence="5">M20/M25/M40 family metallo-hydrolase</fullName>
    </submittedName>
</protein>
<dbReference type="Pfam" id="PF07687">
    <property type="entry name" value="M20_dimer"/>
    <property type="match status" value="1"/>
</dbReference>
<proteinExistence type="predicted"/>
<dbReference type="PANTHER" id="PTHR43808:SF32">
    <property type="entry name" value="ARGE_DAPE-RELATED DEACYLASE"/>
    <property type="match status" value="1"/>
</dbReference>
<name>A0A7C4GDU0_UNCW3</name>
<evidence type="ECO:0000256" key="2">
    <source>
        <dbReference type="ARBA" id="ARBA00022801"/>
    </source>
</evidence>
<dbReference type="Gene3D" id="3.30.70.360">
    <property type="match status" value="1"/>
</dbReference>
<dbReference type="InterPro" id="IPR036264">
    <property type="entry name" value="Bact_exopeptidase_dim_dom"/>
</dbReference>
<dbReference type="AlphaFoldDB" id="A0A7C4GDU0"/>
<dbReference type="EMBL" id="DSUT01000157">
    <property type="protein sequence ID" value="HGK28776.1"/>
    <property type="molecule type" value="Genomic_DNA"/>
</dbReference>
<dbReference type="InterPro" id="IPR011650">
    <property type="entry name" value="Peptidase_M20_dimer"/>
</dbReference>
<evidence type="ECO:0000259" key="4">
    <source>
        <dbReference type="Pfam" id="PF07687"/>
    </source>
</evidence>
<feature type="domain" description="Peptidase M20 dimerisation" evidence="4">
    <location>
        <begin position="203"/>
        <end position="270"/>
    </location>
</feature>
<evidence type="ECO:0000313" key="5">
    <source>
        <dbReference type="EMBL" id="HGK28776.1"/>
    </source>
</evidence>
<keyword evidence="1" id="KW-0479">Metal-binding</keyword>
<dbReference type="PANTHER" id="PTHR43808">
    <property type="entry name" value="ACETYLORNITHINE DEACETYLASE"/>
    <property type="match status" value="1"/>
</dbReference>
<evidence type="ECO:0000256" key="1">
    <source>
        <dbReference type="ARBA" id="ARBA00022723"/>
    </source>
</evidence>
<reference evidence="5" key="1">
    <citation type="journal article" date="2020" name="mSystems">
        <title>Genome- and Community-Level Interaction Insights into Carbon Utilization and Element Cycling Functions of Hydrothermarchaeota in Hydrothermal Sediment.</title>
        <authorList>
            <person name="Zhou Z."/>
            <person name="Liu Y."/>
            <person name="Xu W."/>
            <person name="Pan J."/>
            <person name="Luo Z.H."/>
            <person name="Li M."/>
        </authorList>
    </citation>
    <scope>NUCLEOTIDE SEQUENCE [LARGE SCALE GENOMIC DNA]</scope>
    <source>
        <strain evidence="5">SpSt-488</strain>
    </source>
</reference>
<dbReference type="Pfam" id="PF01546">
    <property type="entry name" value="Peptidase_M20"/>
    <property type="match status" value="1"/>
</dbReference>